<comment type="caution">
    <text evidence="2">The sequence shown here is derived from an EMBL/GenBank/DDBJ whole genome shotgun (WGS) entry which is preliminary data.</text>
</comment>
<proteinExistence type="predicted"/>
<dbReference type="Gene3D" id="2.160.20.10">
    <property type="entry name" value="Single-stranded right-handed beta-helix, Pectin lyase-like"/>
    <property type="match status" value="2"/>
</dbReference>
<dbReference type="InterPro" id="IPR012334">
    <property type="entry name" value="Pectin_lyas_fold"/>
</dbReference>
<reference evidence="2 3" key="1">
    <citation type="submission" date="2022-03" db="EMBL/GenBank/DDBJ databases">
        <authorList>
            <person name="He Y."/>
        </authorList>
    </citation>
    <scope>NUCLEOTIDE SEQUENCE [LARGE SCALE GENOMIC DNA]</scope>
    <source>
        <strain evidence="2 3">TK19116</strain>
    </source>
</reference>
<sequence length="763" mass="82852">MNIAITNGLQLMPPDFRAGLRVWSRTDGTSGSPRWSDAPNAGIVPGDQDFGVCMEISKTDTITRLRFVGETPMIPGVYLRVSARLKAIAGPLCSARIAGWAGTASRTHVGGLVEVGPAVAMRSYGDIIEVSAIVGVGARPGVDMRWGTVPVFGHFGLDLVGANGGSIRIESVRIEDITAAFVPSMIDWVDVRDYGAIGNGTTDDRAAFIAADRAAKGGGILVPEGRYRIGSDLSINAPIRFKGTLTAPAAVRIAFMQSFDFPTYADAFGNETLGLEKALQAMFGYVDHVELDLRGRRVDLARPIQIHNLVKGRSWSSRRSIANGQILALNTAAFRTGTATSTAKYDINSPYQLTNVANVAAIEVGSRVIGNGVGREVYVRARNVAAKSLTLSQPLYGGSATRTYAFHRYRYLFDFSGCTNFDRLQFVDLELHCNGVASGIMLPPSGSMFSIRDCYVTRPRDRGITSIGRGCQDLLVDRCQFISNESEKNAQDRTSIAINVNANDTKIRDNRFVRFGHFMVANGGGHIISGNHWFQGDGRKDGLRYAGLVLTLTNVQTTITGNYVDNSSIEWTNEHSARPRFTGSQYSFGGLTITGNTFLCSNTVNWFTWLTVKPYGPGHFIHGLTVSGNVFKALDGAVQRIERVDTSFADLDYNSMRNIQFDGNTFNGIETYVANPLLVRHQQAAAAVTWTPAVVRGLPFMGWVRSIGSVVAETPITNAAGARVAEMPWTQTMIGASHRQLRLNWKSAVKGTVAMQVRMDMPG</sequence>
<dbReference type="InterPro" id="IPR011050">
    <property type="entry name" value="Pectin_lyase_fold/virulence"/>
</dbReference>
<evidence type="ECO:0000259" key="1">
    <source>
        <dbReference type="Pfam" id="PF12708"/>
    </source>
</evidence>
<organism evidence="2 3">
    <name type="scientific">Paracoccus albicereus</name>
    <dbReference type="NCBI Taxonomy" id="2922394"/>
    <lineage>
        <taxon>Bacteria</taxon>
        <taxon>Pseudomonadati</taxon>
        <taxon>Pseudomonadota</taxon>
        <taxon>Alphaproteobacteria</taxon>
        <taxon>Rhodobacterales</taxon>
        <taxon>Paracoccaceae</taxon>
        <taxon>Paracoccus</taxon>
    </lineage>
</organism>
<dbReference type="InterPro" id="IPR024535">
    <property type="entry name" value="RHGA/B-epi-like_pectate_lyase"/>
</dbReference>
<evidence type="ECO:0000313" key="2">
    <source>
        <dbReference type="EMBL" id="MCQ0971834.1"/>
    </source>
</evidence>
<dbReference type="Proteomes" id="UP001203945">
    <property type="component" value="Unassembled WGS sequence"/>
</dbReference>
<protein>
    <submittedName>
        <fullName evidence="2">Right-handed parallel beta-helix repeat-containing protein</fullName>
    </submittedName>
</protein>
<gene>
    <name evidence="2" type="ORF">MLD63_15540</name>
</gene>
<accession>A0ABT1MU19</accession>
<dbReference type="SUPFAM" id="SSF51126">
    <property type="entry name" value="Pectin lyase-like"/>
    <property type="match status" value="1"/>
</dbReference>
<dbReference type="Pfam" id="PF12708">
    <property type="entry name" value="Pect-lyase_RHGA_epim"/>
    <property type="match status" value="1"/>
</dbReference>
<keyword evidence="3" id="KW-1185">Reference proteome</keyword>
<dbReference type="EMBL" id="JAKZEU010000006">
    <property type="protein sequence ID" value="MCQ0971834.1"/>
    <property type="molecule type" value="Genomic_DNA"/>
</dbReference>
<name>A0ABT1MU19_9RHOB</name>
<feature type="domain" description="Rhamnogalacturonase A/B/Epimerase-like pectate lyase" evidence="1">
    <location>
        <begin position="188"/>
        <end position="251"/>
    </location>
</feature>
<evidence type="ECO:0000313" key="3">
    <source>
        <dbReference type="Proteomes" id="UP001203945"/>
    </source>
</evidence>
<dbReference type="RefSeq" id="WP_255330842.1">
    <property type="nucleotide sequence ID" value="NZ_JAKZEU010000006.1"/>
</dbReference>